<evidence type="ECO:0000256" key="7">
    <source>
        <dbReference type="ARBA" id="ARBA00023014"/>
    </source>
</evidence>
<accession>A0A2L0EYR4</accession>
<dbReference type="SMART" id="SM00478">
    <property type="entry name" value="ENDO3c"/>
    <property type="match status" value="1"/>
</dbReference>
<dbReference type="PIRSF" id="PIRSF001435">
    <property type="entry name" value="Nth"/>
    <property type="match status" value="1"/>
</dbReference>
<evidence type="ECO:0000256" key="4">
    <source>
        <dbReference type="ARBA" id="ARBA00022763"/>
    </source>
</evidence>
<evidence type="ECO:0000256" key="2">
    <source>
        <dbReference type="ARBA" id="ARBA00022485"/>
    </source>
</evidence>
<evidence type="ECO:0000256" key="3">
    <source>
        <dbReference type="ARBA" id="ARBA00022723"/>
    </source>
</evidence>
<feature type="binding site" evidence="12">
    <location>
        <position position="208"/>
    </location>
    <ligand>
        <name>[4Fe-4S] cluster</name>
        <dbReference type="ChEBI" id="CHEBI:49883"/>
    </ligand>
</feature>
<organism evidence="14 15">
    <name type="scientific">Sorangium cellulosum</name>
    <name type="common">Polyangium cellulosum</name>
    <dbReference type="NCBI Taxonomy" id="56"/>
    <lineage>
        <taxon>Bacteria</taxon>
        <taxon>Pseudomonadati</taxon>
        <taxon>Myxococcota</taxon>
        <taxon>Polyangia</taxon>
        <taxon>Polyangiales</taxon>
        <taxon>Polyangiaceae</taxon>
        <taxon>Sorangium</taxon>
    </lineage>
</organism>
<dbReference type="GO" id="GO:0140078">
    <property type="term" value="F:class I DNA-(apurinic or apyrimidinic site) endonuclease activity"/>
    <property type="evidence" value="ECO:0007669"/>
    <property type="project" value="UniProtKB-EC"/>
</dbReference>
<reference evidence="14 15" key="1">
    <citation type="submission" date="2015-09" db="EMBL/GenBank/DDBJ databases">
        <title>Sorangium comparison.</title>
        <authorList>
            <person name="Zaburannyi N."/>
            <person name="Bunk B."/>
            <person name="Overmann J."/>
            <person name="Mueller R."/>
        </authorList>
    </citation>
    <scope>NUCLEOTIDE SEQUENCE [LARGE SCALE GENOMIC DNA]</scope>
    <source>
        <strain evidence="14 15">So ce26</strain>
    </source>
</reference>
<dbReference type="PROSITE" id="PS00764">
    <property type="entry name" value="ENDONUCLEASE_III_1"/>
    <property type="match status" value="1"/>
</dbReference>
<keyword evidence="11 12" id="KW-0326">Glycosidase</keyword>
<keyword evidence="7 12" id="KW-0411">Iron-sulfur</keyword>
<keyword evidence="3 12" id="KW-0479">Metal-binding</keyword>
<comment type="similarity">
    <text evidence="1 12">Belongs to the Nth/MutY family.</text>
</comment>
<dbReference type="InterPro" id="IPR011257">
    <property type="entry name" value="DNA_glycosylase"/>
</dbReference>
<dbReference type="Pfam" id="PF00633">
    <property type="entry name" value="HHH"/>
    <property type="match status" value="1"/>
</dbReference>
<dbReference type="Proteomes" id="UP000238348">
    <property type="component" value="Chromosome"/>
</dbReference>
<comment type="cofactor">
    <cofactor evidence="12">
        <name>[4Fe-4S] cluster</name>
        <dbReference type="ChEBI" id="CHEBI:49883"/>
    </cofactor>
    <text evidence="12">Binds 1 [4Fe-4S] cluster.</text>
</comment>
<dbReference type="InterPro" id="IPR003651">
    <property type="entry name" value="Endonuclease3_FeS-loop_motif"/>
</dbReference>
<dbReference type="Pfam" id="PF00730">
    <property type="entry name" value="HhH-GPD"/>
    <property type="match status" value="1"/>
</dbReference>
<dbReference type="EC" id="4.2.99.18" evidence="12"/>
<keyword evidence="2 12" id="KW-0004">4Fe-4S</keyword>
<evidence type="ECO:0000256" key="12">
    <source>
        <dbReference type="HAMAP-Rule" id="MF_00942"/>
    </source>
</evidence>
<dbReference type="InterPro" id="IPR023170">
    <property type="entry name" value="HhH_base_excis_C"/>
</dbReference>
<dbReference type="InterPro" id="IPR003265">
    <property type="entry name" value="HhH-GPD_domain"/>
</dbReference>
<protein>
    <recommendedName>
        <fullName evidence="12">Endonuclease III</fullName>
        <ecNumber evidence="12">4.2.99.18</ecNumber>
    </recommendedName>
    <alternativeName>
        <fullName evidence="12">DNA-(apurinic or apyrimidinic site) lyase</fullName>
    </alternativeName>
</protein>
<keyword evidence="14" id="KW-0255">Endonuclease</keyword>
<dbReference type="PROSITE" id="PS01155">
    <property type="entry name" value="ENDONUCLEASE_III_2"/>
    <property type="match status" value="1"/>
</dbReference>
<dbReference type="GO" id="GO:0051539">
    <property type="term" value="F:4 iron, 4 sulfur cluster binding"/>
    <property type="evidence" value="ECO:0007669"/>
    <property type="project" value="UniProtKB-UniRule"/>
</dbReference>
<dbReference type="FunFam" id="1.10.1670.10:FF:000001">
    <property type="entry name" value="Endonuclease III"/>
    <property type="match status" value="1"/>
</dbReference>
<proteinExistence type="inferred from homology"/>
<dbReference type="GO" id="GO:0003677">
    <property type="term" value="F:DNA binding"/>
    <property type="evidence" value="ECO:0007669"/>
    <property type="project" value="UniProtKB-UniRule"/>
</dbReference>
<keyword evidence="4 12" id="KW-0227">DNA damage</keyword>
<dbReference type="AlphaFoldDB" id="A0A2L0EYR4"/>
<dbReference type="HAMAP" id="MF_00942">
    <property type="entry name" value="Nth"/>
    <property type="match status" value="1"/>
</dbReference>
<dbReference type="Gene3D" id="1.10.1670.10">
    <property type="entry name" value="Helix-hairpin-Helix base-excision DNA repair enzymes (C-terminal)"/>
    <property type="match status" value="1"/>
</dbReference>
<feature type="binding site" evidence="12">
    <location>
        <position position="215"/>
    </location>
    <ligand>
        <name>[4Fe-4S] cluster</name>
        <dbReference type="ChEBI" id="CHEBI:49883"/>
    </ligand>
</feature>
<keyword evidence="9 12" id="KW-0234">DNA repair</keyword>
<dbReference type="EMBL" id="CP012673">
    <property type="protein sequence ID" value="AUX44430.1"/>
    <property type="molecule type" value="Genomic_DNA"/>
</dbReference>
<dbReference type="Gene3D" id="1.10.340.30">
    <property type="entry name" value="Hypothetical protein, domain 2"/>
    <property type="match status" value="1"/>
</dbReference>
<dbReference type="GO" id="GO:0006285">
    <property type="term" value="P:base-excision repair, AP site formation"/>
    <property type="evidence" value="ECO:0007669"/>
    <property type="project" value="TreeGrafter"/>
</dbReference>
<dbReference type="InterPro" id="IPR004036">
    <property type="entry name" value="Endonuclease-III-like_CS2"/>
</dbReference>
<sequence length="229" mass="25344">MAPAPLTGGAALGYAAASRMNARDRIPLVLQHLREAYPDARYELNWDTPLDLLVATILAAQCTDERVNRVTATLFKKYPTAQAYADAPTEVLEEELKPTGFFRQKTKTVQAACRELVARFGGKVPETMDELTSLPGVARKTANVVLNTAFKLPSGIIVDTHVARVSGRLALSKRDKPEQIEEDLMRLVPKDQWTFFGPAVVLHGRYTCVARKPRCAECRLHDLCPKEGV</sequence>
<feature type="binding site" evidence="12">
    <location>
        <position position="224"/>
    </location>
    <ligand>
        <name>[4Fe-4S] cluster</name>
        <dbReference type="ChEBI" id="CHEBI:49883"/>
    </ligand>
</feature>
<evidence type="ECO:0000256" key="5">
    <source>
        <dbReference type="ARBA" id="ARBA00022801"/>
    </source>
</evidence>
<dbReference type="FunFam" id="1.10.340.30:FF:000001">
    <property type="entry name" value="Endonuclease III"/>
    <property type="match status" value="1"/>
</dbReference>
<keyword evidence="6 12" id="KW-0408">Iron</keyword>
<dbReference type="GO" id="GO:0046872">
    <property type="term" value="F:metal ion binding"/>
    <property type="evidence" value="ECO:0007669"/>
    <property type="project" value="UniProtKB-KW"/>
</dbReference>
<feature type="domain" description="HhH-GPD" evidence="13">
    <location>
        <begin position="58"/>
        <end position="206"/>
    </location>
</feature>
<comment type="function">
    <text evidence="12">DNA repair enzyme that has both DNA N-glycosylase activity and AP-lyase activity. The DNA N-glycosylase activity releases various damaged pyrimidines from DNA by cleaving the N-glycosidic bond, leaving an AP (apurinic/apyrimidinic) site. The AP-lyase activity cleaves the phosphodiester bond 3' to the AP site by a beta-elimination, leaving a 3'-terminal unsaturated sugar and a product with a terminal 5'-phosphate.</text>
</comment>
<evidence type="ECO:0000256" key="9">
    <source>
        <dbReference type="ARBA" id="ARBA00023204"/>
    </source>
</evidence>
<evidence type="ECO:0000256" key="10">
    <source>
        <dbReference type="ARBA" id="ARBA00023239"/>
    </source>
</evidence>
<keyword evidence="14" id="KW-0540">Nuclease</keyword>
<dbReference type="InterPro" id="IPR005759">
    <property type="entry name" value="Nth"/>
</dbReference>
<dbReference type="PANTHER" id="PTHR10359:SF18">
    <property type="entry name" value="ENDONUCLEASE III"/>
    <property type="match status" value="1"/>
</dbReference>
<evidence type="ECO:0000259" key="13">
    <source>
        <dbReference type="SMART" id="SM00478"/>
    </source>
</evidence>
<dbReference type="InterPro" id="IPR000445">
    <property type="entry name" value="HhH_motif"/>
</dbReference>
<evidence type="ECO:0000313" key="15">
    <source>
        <dbReference type="Proteomes" id="UP000238348"/>
    </source>
</evidence>
<keyword evidence="10 12" id="KW-0456">Lyase</keyword>
<evidence type="ECO:0000256" key="11">
    <source>
        <dbReference type="ARBA" id="ARBA00023295"/>
    </source>
</evidence>
<evidence type="ECO:0000256" key="6">
    <source>
        <dbReference type="ARBA" id="ARBA00023004"/>
    </source>
</evidence>
<dbReference type="NCBIfam" id="TIGR01083">
    <property type="entry name" value="nth"/>
    <property type="match status" value="1"/>
</dbReference>
<dbReference type="Pfam" id="PF10576">
    <property type="entry name" value="EndIII_4Fe-2S"/>
    <property type="match status" value="1"/>
</dbReference>
<evidence type="ECO:0000256" key="1">
    <source>
        <dbReference type="ARBA" id="ARBA00008343"/>
    </source>
</evidence>
<comment type="catalytic activity">
    <reaction evidence="12">
        <text>2'-deoxyribonucleotide-(2'-deoxyribose 5'-phosphate)-2'-deoxyribonucleotide-DNA = a 3'-end 2'-deoxyribonucleotide-(2,3-dehydro-2,3-deoxyribose 5'-phosphate)-DNA + a 5'-end 5'-phospho-2'-deoxyribonucleoside-DNA + H(+)</text>
        <dbReference type="Rhea" id="RHEA:66592"/>
        <dbReference type="Rhea" id="RHEA-COMP:13180"/>
        <dbReference type="Rhea" id="RHEA-COMP:16897"/>
        <dbReference type="Rhea" id="RHEA-COMP:17067"/>
        <dbReference type="ChEBI" id="CHEBI:15378"/>
        <dbReference type="ChEBI" id="CHEBI:136412"/>
        <dbReference type="ChEBI" id="CHEBI:157695"/>
        <dbReference type="ChEBI" id="CHEBI:167181"/>
        <dbReference type="EC" id="4.2.99.18"/>
    </reaction>
</comment>
<dbReference type="SUPFAM" id="SSF48150">
    <property type="entry name" value="DNA-glycosylase"/>
    <property type="match status" value="1"/>
</dbReference>
<keyword evidence="8 12" id="KW-0238">DNA-binding</keyword>
<evidence type="ECO:0000313" key="14">
    <source>
        <dbReference type="EMBL" id="AUX44430.1"/>
    </source>
</evidence>
<dbReference type="PANTHER" id="PTHR10359">
    <property type="entry name" value="A/G-SPECIFIC ADENINE GLYCOSYLASE/ENDONUCLEASE III"/>
    <property type="match status" value="1"/>
</dbReference>
<dbReference type="CDD" id="cd00056">
    <property type="entry name" value="ENDO3c"/>
    <property type="match status" value="1"/>
</dbReference>
<name>A0A2L0EYR4_SORCE</name>
<evidence type="ECO:0000256" key="8">
    <source>
        <dbReference type="ARBA" id="ARBA00023125"/>
    </source>
</evidence>
<feature type="binding site" evidence="12">
    <location>
        <position position="218"/>
    </location>
    <ligand>
        <name>[4Fe-4S] cluster</name>
        <dbReference type="ChEBI" id="CHEBI:49883"/>
    </ligand>
</feature>
<gene>
    <name evidence="12 14" type="primary">nth</name>
    <name evidence="14" type="ORF">SOCE26_058940</name>
</gene>
<keyword evidence="5 12" id="KW-0378">Hydrolase</keyword>
<dbReference type="GO" id="GO:0019104">
    <property type="term" value="F:DNA N-glycosylase activity"/>
    <property type="evidence" value="ECO:0007669"/>
    <property type="project" value="UniProtKB-UniRule"/>
</dbReference>
<dbReference type="InterPro" id="IPR004035">
    <property type="entry name" value="Endouclease-III_FeS-bd_BS"/>
</dbReference>